<evidence type="ECO:0000313" key="7">
    <source>
        <dbReference type="Proteomes" id="UP000315759"/>
    </source>
</evidence>
<feature type="domain" description="Enoyl reductase (ER)" evidence="5">
    <location>
        <begin position="16"/>
        <end position="359"/>
    </location>
</feature>
<keyword evidence="2" id="KW-0479">Metal-binding</keyword>
<dbReference type="PANTHER" id="PTHR43401">
    <property type="entry name" value="L-THREONINE 3-DEHYDROGENASE"/>
    <property type="match status" value="1"/>
</dbReference>
<comment type="cofactor">
    <cofactor evidence="1">
        <name>Zn(2+)</name>
        <dbReference type="ChEBI" id="CHEBI:29105"/>
    </cofactor>
</comment>
<sequence length="362" mass="39229">MPEQIPEKMQAVVCHGPNDYRLEEVAVPERKPGEALIRVEAVGICASDLKCYHGAAKFWGDENRPAWTETMVIPGHEFVGRVVELDDAAASRWGIAVGDRVTSEQIVPCWECRFCKRGQYHMCQPHDLYGFKRRTPGAMAGYMTYPVEALVHKISGDIPPAHAAFVEPLSCSLHAVERAQITFEDTVVVAGCGPIGLGMIAGARAKNPMHVIALDMAPEKLALAKKCGADITINIAEEDVEKIVKDLTGGYGADVYLEGTGHPSAVPQGLNALRKLGRYVEYGVFGSDVTVDWSIISDDKELDVLGAHLGPYCWPAAIKMIESGVLPLDEICTHQLPLSEFQKGLDLVGSGKESVKVSLIPA</sequence>
<dbReference type="RefSeq" id="WP_079926195.1">
    <property type="nucleotide sequence ID" value="NZ_VIFX01000038.1"/>
</dbReference>
<dbReference type="Pfam" id="PF00107">
    <property type="entry name" value="ADH_zinc_N"/>
    <property type="match status" value="1"/>
</dbReference>
<dbReference type="GO" id="GO:0046872">
    <property type="term" value="F:metal ion binding"/>
    <property type="evidence" value="ECO:0007669"/>
    <property type="project" value="UniProtKB-KW"/>
</dbReference>
<dbReference type="SUPFAM" id="SSF51735">
    <property type="entry name" value="NAD(P)-binding Rossmann-fold domains"/>
    <property type="match status" value="1"/>
</dbReference>
<dbReference type="Gene3D" id="3.90.180.10">
    <property type="entry name" value="Medium-chain alcohol dehydrogenases, catalytic domain"/>
    <property type="match status" value="1"/>
</dbReference>
<dbReference type="InterPro" id="IPR036291">
    <property type="entry name" value="NAD(P)-bd_dom_sf"/>
</dbReference>
<evidence type="ECO:0000313" key="6">
    <source>
        <dbReference type="EMBL" id="TQR83873.1"/>
    </source>
</evidence>
<dbReference type="PANTHER" id="PTHR43401:SF2">
    <property type="entry name" value="L-THREONINE 3-DEHYDROGENASE"/>
    <property type="match status" value="1"/>
</dbReference>
<evidence type="ECO:0000256" key="1">
    <source>
        <dbReference type="ARBA" id="ARBA00001947"/>
    </source>
</evidence>
<dbReference type="GO" id="GO:0016491">
    <property type="term" value="F:oxidoreductase activity"/>
    <property type="evidence" value="ECO:0007669"/>
    <property type="project" value="UniProtKB-KW"/>
</dbReference>
<reference evidence="6 7" key="1">
    <citation type="submission" date="2018-10" db="EMBL/GenBank/DDBJ databases">
        <title>Draft genome of Mycobacterium hodleri strain B.</title>
        <authorList>
            <person name="Amande T.J."/>
            <person name="Mcgenity T.J."/>
        </authorList>
    </citation>
    <scope>NUCLEOTIDE SEQUENCE [LARGE SCALE GENOMIC DNA]</scope>
    <source>
        <strain evidence="6 7">B</strain>
    </source>
</reference>
<dbReference type="Pfam" id="PF08240">
    <property type="entry name" value="ADH_N"/>
    <property type="match status" value="1"/>
</dbReference>
<keyword evidence="7" id="KW-1185">Reference proteome</keyword>
<dbReference type="EMBL" id="VIFX01000038">
    <property type="protein sequence ID" value="TQR83873.1"/>
    <property type="molecule type" value="Genomic_DNA"/>
</dbReference>
<name>A0A544VV75_9MYCO</name>
<organism evidence="6 7">
    <name type="scientific">Mycolicibacterium hodleri</name>
    <dbReference type="NCBI Taxonomy" id="49897"/>
    <lineage>
        <taxon>Bacteria</taxon>
        <taxon>Bacillati</taxon>
        <taxon>Actinomycetota</taxon>
        <taxon>Actinomycetes</taxon>
        <taxon>Mycobacteriales</taxon>
        <taxon>Mycobacteriaceae</taxon>
        <taxon>Mycolicibacterium</taxon>
    </lineage>
</organism>
<dbReference type="InterPro" id="IPR050129">
    <property type="entry name" value="Zn_alcohol_dh"/>
</dbReference>
<gene>
    <name evidence="6" type="primary">eltD</name>
    <name evidence="6" type="ORF">D8S82_25050</name>
</gene>
<evidence type="ECO:0000256" key="4">
    <source>
        <dbReference type="ARBA" id="ARBA00023002"/>
    </source>
</evidence>
<keyword evidence="4" id="KW-0560">Oxidoreductase</keyword>
<accession>A0A544VV75</accession>
<keyword evidence="3" id="KW-0862">Zinc</keyword>
<dbReference type="InterPro" id="IPR013154">
    <property type="entry name" value="ADH-like_N"/>
</dbReference>
<comment type="caution">
    <text evidence="6">The sequence shown here is derived from an EMBL/GenBank/DDBJ whole genome shotgun (WGS) entry which is preliminary data.</text>
</comment>
<protein>
    <submittedName>
        <fullName evidence="6">Erythritol/L-threitol dehyrogenase</fullName>
    </submittedName>
</protein>
<dbReference type="SMART" id="SM00829">
    <property type="entry name" value="PKS_ER"/>
    <property type="match status" value="1"/>
</dbReference>
<dbReference type="AlphaFoldDB" id="A0A544VV75"/>
<dbReference type="InterPro" id="IPR011032">
    <property type="entry name" value="GroES-like_sf"/>
</dbReference>
<dbReference type="InterPro" id="IPR013149">
    <property type="entry name" value="ADH-like_C"/>
</dbReference>
<evidence type="ECO:0000256" key="3">
    <source>
        <dbReference type="ARBA" id="ARBA00022833"/>
    </source>
</evidence>
<dbReference type="SUPFAM" id="SSF50129">
    <property type="entry name" value="GroES-like"/>
    <property type="match status" value="1"/>
</dbReference>
<evidence type="ECO:0000259" key="5">
    <source>
        <dbReference type="SMART" id="SM00829"/>
    </source>
</evidence>
<evidence type="ECO:0000256" key="2">
    <source>
        <dbReference type="ARBA" id="ARBA00022723"/>
    </source>
</evidence>
<dbReference type="InterPro" id="IPR020843">
    <property type="entry name" value="ER"/>
</dbReference>
<proteinExistence type="predicted"/>
<dbReference type="Proteomes" id="UP000315759">
    <property type="component" value="Unassembled WGS sequence"/>
</dbReference>
<dbReference type="Gene3D" id="3.40.50.720">
    <property type="entry name" value="NAD(P)-binding Rossmann-like Domain"/>
    <property type="match status" value="1"/>
</dbReference>